<accession>A0ABQ3XNA7</accession>
<reference evidence="4 5" key="1">
    <citation type="submission" date="2021-01" db="EMBL/GenBank/DDBJ databases">
        <title>Whole genome shotgun sequence of Actinoplanes couchii NBRC 106145.</title>
        <authorList>
            <person name="Komaki H."/>
            <person name="Tamura T."/>
        </authorList>
    </citation>
    <scope>NUCLEOTIDE SEQUENCE [LARGE SCALE GENOMIC DNA]</scope>
    <source>
        <strain evidence="4 5">NBRC 106145</strain>
    </source>
</reference>
<dbReference type="SUPFAM" id="SSF53474">
    <property type="entry name" value="alpha/beta-Hydrolases"/>
    <property type="match status" value="1"/>
</dbReference>
<keyword evidence="5" id="KW-1185">Reference proteome</keyword>
<evidence type="ECO:0000313" key="4">
    <source>
        <dbReference type="EMBL" id="GID59974.1"/>
    </source>
</evidence>
<proteinExistence type="predicted"/>
<evidence type="ECO:0000256" key="1">
    <source>
        <dbReference type="ARBA" id="ARBA00022801"/>
    </source>
</evidence>
<gene>
    <name evidence="4" type="ORF">Aco03nite_083780</name>
</gene>
<sequence length="353" mass="38056">MVTAVTAAALIVLPAPTGDLPVGREVLHLTDRGREDPWVPGTARELMVSMYYPAKTSAGRPARYLTPVEAQLFIDDRGVGEYVDAATLSGTRSSARESAPPRAGRYPLVVLSPGFTLHRHTQTHLAEELASNGFVVASIDHAYESSGTAFPGGRTLECTACEVLEEGEIPFPAVSRNRGRDVSFVLDELAKGRWARLIDRTRIGMAGHSIGGSGTASAMMADPRVRAGVNMDGTFFEPLPETGLNGRPFLMLGTTEHAPGGRDTSWDTTWARLDGWKRWLSVTGTGHLSFCDTPVIAEQAGIPSGVTPLPADRTVHLVREYVTAFFDQHLRGHHQAVLDGPTPANPEVLFQQP</sequence>
<name>A0ABQ3XNA7_9ACTN</name>
<evidence type="ECO:0000313" key="5">
    <source>
        <dbReference type="Proteomes" id="UP000612282"/>
    </source>
</evidence>
<keyword evidence="1" id="KW-0378">Hydrolase</keyword>
<dbReference type="Proteomes" id="UP000612282">
    <property type="component" value="Unassembled WGS sequence"/>
</dbReference>
<evidence type="ECO:0000256" key="2">
    <source>
        <dbReference type="ARBA" id="ARBA00022963"/>
    </source>
</evidence>
<organism evidence="4 5">
    <name type="scientific">Actinoplanes couchii</name>
    <dbReference type="NCBI Taxonomy" id="403638"/>
    <lineage>
        <taxon>Bacteria</taxon>
        <taxon>Bacillati</taxon>
        <taxon>Actinomycetota</taxon>
        <taxon>Actinomycetes</taxon>
        <taxon>Micromonosporales</taxon>
        <taxon>Micromonosporaceae</taxon>
        <taxon>Actinoplanes</taxon>
    </lineage>
</organism>
<keyword evidence="3" id="KW-0443">Lipid metabolism</keyword>
<dbReference type="Gene3D" id="3.40.50.1820">
    <property type="entry name" value="alpha/beta hydrolase"/>
    <property type="match status" value="1"/>
</dbReference>
<protein>
    <submittedName>
        <fullName evidence="4">Lipase</fullName>
    </submittedName>
</protein>
<dbReference type="Pfam" id="PF03403">
    <property type="entry name" value="PAF-AH_p_II"/>
    <property type="match status" value="1"/>
</dbReference>
<evidence type="ECO:0000256" key="3">
    <source>
        <dbReference type="ARBA" id="ARBA00023098"/>
    </source>
</evidence>
<dbReference type="InterPro" id="IPR029058">
    <property type="entry name" value="AB_hydrolase_fold"/>
</dbReference>
<dbReference type="PANTHER" id="PTHR10272">
    <property type="entry name" value="PLATELET-ACTIVATING FACTOR ACETYLHYDROLASE"/>
    <property type="match status" value="1"/>
</dbReference>
<dbReference type="PANTHER" id="PTHR10272:SF0">
    <property type="entry name" value="PLATELET-ACTIVATING FACTOR ACETYLHYDROLASE"/>
    <property type="match status" value="1"/>
</dbReference>
<dbReference type="EMBL" id="BOMG01000103">
    <property type="protein sequence ID" value="GID59974.1"/>
    <property type="molecule type" value="Genomic_DNA"/>
</dbReference>
<comment type="caution">
    <text evidence="4">The sequence shown here is derived from an EMBL/GenBank/DDBJ whole genome shotgun (WGS) entry which is preliminary data.</text>
</comment>
<keyword evidence="2" id="KW-0442">Lipid degradation</keyword>